<reference evidence="1" key="1">
    <citation type="submission" date="2023-03" db="EMBL/GenBank/DDBJ databases">
        <title>Massive genome expansion in bonnet fungi (Mycena s.s.) driven by repeated elements and novel gene families across ecological guilds.</title>
        <authorList>
            <consortium name="Lawrence Berkeley National Laboratory"/>
            <person name="Harder C.B."/>
            <person name="Miyauchi S."/>
            <person name="Viragh M."/>
            <person name="Kuo A."/>
            <person name="Thoen E."/>
            <person name="Andreopoulos B."/>
            <person name="Lu D."/>
            <person name="Skrede I."/>
            <person name="Drula E."/>
            <person name="Henrissat B."/>
            <person name="Morin E."/>
            <person name="Kohler A."/>
            <person name="Barry K."/>
            <person name="LaButti K."/>
            <person name="Morin E."/>
            <person name="Salamov A."/>
            <person name="Lipzen A."/>
            <person name="Mereny Z."/>
            <person name="Hegedus B."/>
            <person name="Baldrian P."/>
            <person name="Stursova M."/>
            <person name="Weitz H."/>
            <person name="Taylor A."/>
            <person name="Grigoriev I.V."/>
            <person name="Nagy L.G."/>
            <person name="Martin F."/>
            <person name="Kauserud H."/>
        </authorList>
    </citation>
    <scope>NUCLEOTIDE SEQUENCE</scope>
    <source>
        <strain evidence="1">9144</strain>
    </source>
</reference>
<evidence type="ECO:0008006" key="3">
    <source>
        <dbReference type="Google" id="ProtNLM"/>
    </source>
</evidence>
<sequence length="507" mass="56859">MRRLIDGVHSQSDEILARVFHDHAEWATEDIIHPGDGPWVVSRVCRSWRKIALAHPEVWSVIRMVGPDPDEMDDMYLGDSDSDSEDGFNFGGAAFSKPDPLFLLNLALERSRDYPLIVTLDFGDSLAESDDENGPAAQMRRMGLRDSSTTTLHSKLIRAVVAHSNRWKTAELQITDALIPHFAPIRNRLSMLTTLTVGVMPARPFPYARNAPNLTDITLYDYPHEKIALPWGSIRRFSETRLPLMRRGPPTNSTATYLKLLRDNPRLDSFEVAYPLPSPAFSQFTAVTHHSLRCLYASEKSLIRALTLPHLEELKIEARKPEAIPAIRDLLTRSKCSLQRLRLIDTALDNDLLAILSSSTSLKKLCVLLSGWNAANEQTMKLLVTKLAEPSFLPCLQDLEIIIAQDYSMDSSKPLKSPCKIGFINDAFVQMLAARWEKSGSAGGPAYLQRVFVLVELPSTVDLSRTRGIVGLQKMCDEGLDIFLRARDPHALDLEQDAKDISYVYDV</sequence>
<accession>A0AAD6YID7</accession>
<evidence type="ECO:0000313" key="1">
    <source>
        <dbReference type="EMBL" id="KAJ7222225.1"/>
    </source>
</evidence>
<dbReference type="Proteomes" id="UP001219525">
    <property type="component" value="Unassembled WGS sequence"/>
</dbReference>
<proteinExistence type="predicted"/>
<dbReference type="PANTHER" id="PTHR38926">
    <property type="entry name" value="F-BOX DOMAIN CONTAINING PROTEIN, EXPRESSED"/>
    <property type="match status" value="1"/>
</dbReference>
<dbReference type="PANTHER" id="PTHR38926:SF72">
    <property type="entry name" value="IM:7136021-RELATED"/>
    <property type="match status" value="1"/>
</dbReference>
<comment type="caution">
    <text evidence="1">The sequence shown here is derived from an EMBL/GenBank/DDBJ whole genome shotgun (WGS) entry which is preliminary data.</text>
</comment>
<protein>
    <recommendedName>
        <fullName evidence="3">F-box domain-containing protein</fullName>
    </recommendedName>
</protein>
<name>A0AAD6YID7_9AGAR</name>
<dbReference type="EMBL" id="JARJCW010000007">
    <property type="protein sequence ID" value="KAJ7222225.1"/>
    <property type="molecule type" value="Genomic_DNA"/>
</dbReference>
<dbReference type="AlphaFoldDB" id="A0AAD6YID7"/>
<keyword evidence="2" id="KW-1185">Reference proteome</keyword>
<gene>
    <name evidence="1" type="ORF">GGX14DRAFT_428253</name>
</gene>
<evidence type="ECO:0000313" key="2">
    <source>
        <dbReference type="Proteomes" id="UP001219525"/>
    </source>
</evidence>
<organism evidence="1 2">
    <name type="scientific">Mycena pura</name>
    <dbReference type="NCBI Taxonomy" id="153505"/>
    <lineage>
        <taxon>Eukaryota</taxon>
        <taxon>Fungi</taxon>
        <taxon>Dikarya</taxon>
        <taxon>Basidiomycota</taxon>
        <taxon>Agaricomycotina</taxon>
        <taxon>Agaricomycetes</taxon>
        <taxon>Agaricomycetidae</taxon>
        <taxon>Agaricales</taxon>
        <taxon>Marasmiineae</taxon>
        <taxon>Mycenaceae</taxon>
        <taxon>Mycena</taxon>
    </lineage>
</organism>